<evidence type="ECO:0000256" key="9">
    <source>
        <dbReference type="SAM" id="SignalP"/>
    </source>
</evidence>
<keyword evidence="7" id="KW-0379">Hydroxylation</keyword>
<keyword evidence="4 9" id="KW-0732">Signal</keyword>
<keyword evidence="5" id="KW-0221">Differentiation</keyword>
<protein>
    <submittedName>
        <fullName evidence="10">Uncharacterized protein</fullName>
    </submittedName>
</protein>
<dbReference type="AlphaFoldDB" id="A0A922E2T9"/>
<evidence type="ECO:0000256" key="5">
    <source>
        <dbReference type="ARBA" id="ARBA00022782"/>
    </source>
</evidence>
<evidence type="ECO:0000313" key="11">
    <source>
        <dbReference type="Proteomes" id="UP000811246"/>
    </source>
</evidence>
<proteinExistence type="inferred from homology"/>
<evidence type="ECO:0000256" key="2">
    <source>
        <dbReference type="ARBA" id="ARBA00005416"/>
    </source>
</evidence>
<keyword evidence="3" id="KW-0964">Secreted</keyword>
<dbReference type="PANTHER" id="PTHR36016:SF10">
    <property type="entry name" value="CLAVATA3_ESR (CLE)-RELATED PROTEIN 6-LIKE"/>
    <property type="match status" value="1"/>
</dbReference>
<feature type="chain" id="PRO_5036896227" evidence="9">
    <location>
        <begin position="28"/>
        <end position="95"/>
    </location>
</feature>
<dbReference type="OrthoDB" id="1406315at2759"/>
<dbReference type="EMBL" id="CM031833">
    <property type="protein sequence ID" value="KAG6694811.1"/>
    <property type="molecule type" value="Genomic_DNA"/>
</dbReference>
<comment type="similarity">
    <text evidence="2">Belongs to the CLV3/ESR signal peptide family.</text>
</comment>
<dbReference type="PANTHER" id="PTHR36016">
    <property type="entry name" value="CLAVATA3/ESR (CLE)-RELATED PROTEIN 7"/>
    <property type="match status" value="1"/>
</dbReference>
<dbReference type="Proteomes" id="UP000811246">
    <property type="component" value="Chromosome 9"/>
</dbReference>
<evidence type="ECO:0000256" key="3">
    <source>
        <dbReference type="ARBA" id="ARBA00022525"/>
    </source>
</evidence>
<reference evidence="10" key="1">
    <citation type="submission" date="2021-01" db="EMBL/GenBank/DDBJ databases">
        <authorList>
            <person name="Lovell J.T."/>
            <person name="Bentley N."/>
            <person name="Bhattarai G."/>
            <person name="Jenkins J.W."/>
            <person name="Sreedasyam A."/>
            <person name="Alarcon Y."/>
            <person name="Bock C."/>
            <person name="Boston L."/>
            <person name="Carlson J."/>
            <person name="Cervantes K."/>
            <person name="Clermont K."/>
            <person name="Krom N."/>
            <person name="Kubenka K."/>
            <person name="Mamidi S."/>
            <person name="Mattison C."/>
            <person name="Monteros M."/>
            <person name="Pisani C."/>
            <person name="Plott C."/>
            <person name="Rajasekar S."/>
            <person name="Rhein H.S."/>
            <person name="Rohla C."/>
            <person name="Song M."/>
            <person name="Hilaire R.S."/>
            <person name="Shu S."/>
            <person name="Wells L."/>
            <person name="Wang X."/>
            <person name="Webber J."/>
            <person name="Heerema R.J."/>
            <person name="Klein P."/>
            <person name="Conner P."/>
            <person name="Grauke L."/>
            <person name="Grimwood J."/>
            <person name="Schmutz J."/>
            <person name="Randall J.J."/>
        </authorList>
    </citation>
    <scope>NUCLEOTIDE SEQUENCE</scope>
    <source>
        <tissue evidence="10">Leaf</tissue>
    </source>
</reference>
<evidence type="ECO:0000256" key="6">
    <source>
        <dbReference type="ARBA" id="ARBA00023180"/>
    </source>
</evidence>
<feature type="signal peptide" evidence="9">
    <location>
        <begin position="1"/>
        <end position="27"/>
    </location>
</feature>
<evidence type="ECO:0000256" key="4">
    <source>
        <dbReference type="ARBA" id="ARBA00022729"/>
    </source>
</evidence>
<feature type="region of interest" description="Disordered" evidence="8">
    <location>
        <begin position="67"/>
        <end position="95"/>
    </location>
</feature>
<evidence type="ECO:0000256" key="8">
    <source>
        <dbReference type="SAM" id="MobiDB-lite"/>
    </source>
</evidence>
<name>A0A922E2T9_CARIL</name>
<organism evidence="10 11">
    <name type="scientific">Carya illinoinensis</name>
    <name type="common">Pecan</name>
    <dbReference type="NCBI Taxonomy" id="32201"/>
    <lineage>
        <taxon>Eukaryota</taxon>
        <taxon>Viridiplantae</taxon>
        <taxon>Streptophyta</taxon>
        <taxon>Embryophyta</taxon>
        <taxon>Tracheophyta</taxon>
        <taxon>Spermatophyta</taxon>
        <taxon>Magnoliopsida</taxon>
        <taxon>eudicotyledons</taxon>
        <taxon>Gunneridae</taxon>
        <taxon>Pentapetalae</taxon>
        <taxon>rosids</taxon>
        <taxon>fabids</taxon>
        <taxon>Fagales</taxon>
        <taxon>Juglandaceae</taxon>
        <taxon>Carya</taxon>
    </lineage>
</organism>
<sequence length="95" mass="10264">MANFNVLKASILIVLLILSAHVRGLDALNYQGRKNLRKSINSGSLLRELGFDLSKINLNKKRALITDNGTSTEADRVTPGGPGHIHHTSPPSVLP</sequence>
<dbReference type="InterPro" id="IPR039617">
    <property type="entry name" value="CLAVATA3-CLE"/>
</dbReference>
<comment type="caution">
    <text evidence="10">The sequence shown here is derived from an EMBL/GenBank/DDBJ whole genome shotgun (WGS) entry which is preliminary data.</text>
</comment>
<keyword evidence="6" id="KW-0325">Glycoprotein</keyword>
<comment type="subcellular location">
    <subcellularLocation>
        <location evidence="1">Secreted</location>
        <location evidence="1">Extracellular space</location>
    </subcellularLocation>
</comment>
<dbReference type="GO" id="GO:0005576">
    <property type="term" value="C:extracellular region"/>
    <property type="evidence" value="ECO:0007669"/>
    <property type="project" value="UniProtKB-SubCell"/>
</dbReference>
<dbReference type="GO" id="GO:0030154">
    <property type="term" value="P:cell differentiation"/>
    <property type="evidence" value="ECO:0007669"/>
    <property type="project" value="UniProtKB-KW"/>
</dbReference>
<evidence type="ECO:0000256" key="1">
    <source>
        <dbReference type="ARBA" id="ARBA00004239"/>
    </source>
</evidence>
<accession>A0A922E2T9</accession>
<evidence type="ECO:0000256" key="7">
    <source>
        <dbReference type="ARBA" id="ARBA00023278"/>
    </source>
</evidence>
<gene>
    <name evidence="10" type="ORF">I3842_09G067200</name>
</gene>
<evidence type="ECO:0000313" key="10">
    <source>
        <dbReference type="EMBL" id="KAG6694811.1"/>
    </source>
</evidence>